<accession>A0ABU6NTI9</accession>
<reference evidence="1 2" key="1">
    <citation type="submission" date="2023-03" db="EMBL/GenBank/DDBJ databases">
        <title>Bacillus Genome Sequencing.</title>
        <authorList>
            <person name="Dunlap C."/>
        </authorList>
    </citation>
    <scope>NUCLEOTIDE SEQUENCE [LARGE SCALE GENOMIC DNA]</scope>
    <source>
        <strain evidence="1 2">NRS-1717</strain>
    </source>
</reference>
<proteinExistence type="predicted"/>
<organism evidence="1 2">
    <name type="scientific">Metabacillus fastidiosus</name>
    <dbReference type="NCBI Taxonomy" id="1458"/>
    <lineage>
        <taxon>Bacteria</taxon>
        <taxon>Bacillati</taxon>
        <taxon>Bacillota</taxon>
        <taxon>Bacilli</taxon>
        <taxon>Bacillales</taxon>
        <taxon>Bacillaceae</taxon>
        <taxon>Metabacillus</taxon>
    </lineage>
</organism>
<dbReference type="GeneID" id="301139214"/>
<protein>
    <submittedName>
        <fullName evidence="1">Uncharacterized protein</fullName>
    </submittedName>
</protein>
<comment type="caution">
    <text evidence="1">The sequence shown here is derived from an EMBL/GenBank/DDBJ whole genome shotgun (WGS) entry which is preliminary data.</text>
</comment>
<evidence type="ECO:0000313" key="1">
    <source>
        <dbReference type="EMBL" id="MED4400321.1"/>
    </source>
</evidence>
<dbReference type="EMBL" id="JARTFS010000002">
    <property type="protein sequence ID" value="MED4400321.1"/>
    <property type="molecule type" value="Genomic_DNA"/>
</dbReference>
<evidence type="ECO:0000313" key="2">
    <source>
        <dbReference type="Proteomes" id="UP001342826"/>
    </source>
</evidence>
<gene>
    <name evidence="1" type="ORF">P9271_02970</name>
</gene>
<keyword evidence="2" id="KW-1185">Reference proteome</keyword>
<sequence length="295" mass="35060">MSRATAGVDCSECSYEYFVSKYNVKNIGLPWQAVWGSYCPLCNHLNINHVEEREFFQNSSLKTEYDKASTELVTIIQKNDLEKISSLIYKIKNKKVPEAYIQQYVNDNPEKFGLENLQGPFPQGPDFKAVWNGEEVEIEVERAYTDYKSHQHHHNWSFRKVSILICLDSKQPTKRSREGLPQNIWYIDQQHFLEWYAEYIEKQIHSETLLSLHHLTENWFTSRFNEELFDSEEDWSMELETNTMINEISSEMAFHFLVPYLPQIHHPDFSLSDIEPLKLLEFYVLHKDEYINRIC</sequence>
<dbReference type="RefSeq" id="WP_066224393.1">
    <property type="nucleotide sequence ID" value="NZ_JARTFS010000002.1"/>
</dbReference>
<name>A0ABU6NTI9_9BACI</name>
<dbReference type="Proteomes" id="UP001342826">
    <property type="component" value="Unassembled WGS sequence"/>
</dbReference>